<sequence length="510" mass="54333">MAEGISGADRASQNAHMNMLLEKGGTSAEKKAAIKKGDIDFQQESLRIASKQHTGTEALKDLQKAGEQLKPALPTPDDLSTNQMTNANKMLGDLSKSTDKAMESTKQLFNNILNGSVTQGEAAKLKSHAAVLDDTASYMELLSGKGVETAEGKRQVLAGMGGFHKFQLDNLEQLSGSKDITTFLAAQHGGAKGLDQKTAILRSLGYSDSQIKTLMSLAPPDTDGSRLDMMRAAGSDVKAVLQALGFADAAEGLAALLNGQHPKLGSAEQKQLLAKMGFSDQEIEVILLSSHPTSLKNQAAMMRSGPQGLAALLGANSAGMNLLAAGKTFEDLKILEQLVDIFAVMELLFKMSTTQRRQAREFRAVNYEAAKNEVLNQAEEMKKAALMSAIGGWVSAGTKIIAGAASIGLAVKAGNAPNQGAMQQQVAVANGVSQVISASGDMIKAGTDYKAGMHQAQVKIHEAMQKTYDNAAQSETEFMNLHQDMQKTVLSKMDEIIRSWFETLKSTTRA</sequence>
<organism evidence="1 2">
    <name type="scientific">Endozoicomonas elysicola</name>
    <dbReference type="NCBI Taxonomy" id="305900"/>
    <lineage>
        <taxon>Bacteria</taxon>
        <taxon>Pseudomonadati</taxon>
        <taxon>Pseudomonadota</taxon>
        <taxon>Gammaproteobacteria</taxon>
        <taxon>Oceanospirillales</taxon>
        <taxon>Endozoicomonadaceae</taxon>
        <taxon>Endozoicomonas</taxon>
    </lineage>
</organism>
<comment type="caution">
    <text evidence="1">The sequence shown here is derived from an EMBL/GenBank/DDBJ whole genome shotgun (WGS) entry which is preliminary data.</text>
</comment>
<name>A0A081K9I3_9GAMM</name>
<dbReference type="EMBL" id="JOJP01000001">
    <property type="protein sequence ID" value="KEI70809.1"/>
    <property type="molecule type" value="Genomic_DNA"/>
</dbReference>
<dbReference type="eggNOG" id="ENOG5033KGJ">
    <property type="taxonomic scope" value="Bacteria"/>
</dbReference>
<dbReference type="AlphaFoldDB" id="A0A081K9I3"/>
<evidence type="ECO:0000313" key="1">
    <source>
        <dbReference type="EMBL" id="KEI70809.1"/>
    </source>
</evidence>
<reference evidence="1 2" key="1">
    <citation type="submission" date="2014-06" db="EMBL/GenBank/DDBJ databases">
        <title>Whole Genome Sequences of Three Symbiotic Endozoicomonas Bacteria.</title>
        <authorList>
            <person name="Neave M.J."/>
            <person name="Apprill A."/>
            <person name="Voolstra C.R."/>
        </authorList>
    </citation>
    <scope>NUCLEOTIDE SEQUENCE [LARGE SCALE GENOMIC DNA]</scope>
    <source>
        <strain evidence="1 2">DSM 22380</strain>
    </source>
</reference>
<proteinExistence type="predicted"/>
<protein>
    <submittedName>
        <fullName evidence="1">Uncharacterized protein</fullName>
    </submittedName>
</protein>
<gene>
    <name evidence="1" type="ORF">GV64_08655</name>
</gene>
<dbReference type="RefSeq" id="WP_020580575.1">
    <property type="nucleotide sequence ID" value="NZ_JOJP01000001.1"/>
</dbReference>
<dbReference type="STRING" id="305900.GV64_08655"/>
<keyword evidence="2" id="KW-1185">Reference proteome</keyword>
<evidence type="ECO:0000313" key="2">
    <source>
        <dbReference type="Proteomes" id="UP000027997"/>
    </source>
</evidence>
<dbReference type="Proteomes" id="UP000027997">
    <property type="component" value="Unassembled WGS sequence"/>
</dbReference>
<accession>A0A081K9I3</accession>